<reference evidence="2" key="1">
    <citation type="submission" date="2021-05" db="EMBL/GenBank/DDBJ databases">
        <authorList>
            <person name="Pietrasiak N."/>
            <person name="Ward R."/>
            <person name="Stajich J.E."/>
            <person name="Kurbessoian T."/>
        </authorList>
    </citation>
    <scope>NUCLEOTIDE SEQUENCE</scope>
    <source>
        <strain evidence="2">UHER 2000/2452</strain>
    </source>
</reference>
<sequence>MKKNGDRVSQSLFSKSFAGLSEGRSPQPSLLNLPPAIHGDRLNSRYL</sequence>
<dbReference type="EMBL" id="JAHHHD010000001">
    <property type="protein sequence ID" value="MBW4657131.1"/>
    <property type="molecule type" value="Genomic_DNA"/>
</dbReference>
<reference evidence="2" key="2">
    <citation type="journal article" date="2022" name="Microbiol. Resour. Announc.">
        <title>Metagenome Sequencing to Explore Phylogenomics of Terrestrial Cyanobacteria.</title>
        <authorList>
            <person name="Ward R.D."/>
            <person name="Stajich J.E."/>
            <person name="Johansen J.R."/>
            <person name="Huntemann M."/>
            <person name="Clum A."/>
            <person name="Foster B."/>
            <person name="Foster B."/>
            <person name="Roux S."/>
            <person name="Palaniappan K."/>
            <person name="Varghese N."/>
            <person name="Mukherjee S."/>
            <person name="Reddy T.B.K."/>
            <person name="Daum C."/>
            <person name="Copeland A."/>
            <person name="Chen I.A."/>
            <person name="Ivanova N.N."/>
            <person name="Kyrpides N.C."/>
            <person name="Shapiro N."/>
            <person name="Eloe-Fadrosh E.A."/>
            <person name="Pietrasiak N."/>
        </authorList>
    </citation>
    <scope>NUCLEOTIDE SEQUENCE</scope>
    <source>
        <strain evidence="2">UHER 2000/2452</strain>
    </source>
</reference>
<dbReference type="Proteomes" id="UP000757435">
    <property type="component" value="Unassembled WGS sequence"/>
</dbReference>
<evidence type="ECO:0000313" key="3">
    <source>
        <dbReference type="Proteomes" id="UP000757435"/>
    </source>
</evidence>
<comment type="caution">
    <text evidence="2">The sequence shown here is derived from an EMBL/GenBank/DDBJ whole genome shotgun (WGS) entry which is preliminary data.</text>
</comment>
<accession>A0A951Q6Q0</accession>
<evidence type="ECO:0000256" key="1">
    <source>
        <dbReference type="SAM" id="MobiDB-lite"/>
    </source>
</evidence>
<name>A0A951Q6Q0_9CYAN</name>
<organism evidence="2 3">
    <name type="scientific">Drouetiella hepatica Uher 2000/2452</name>
    <dbReference type="NCBI Taxonomy" id="904376"/>
    <lineage>
        <taxon>Bacteria</taxon>
        <taxon>Bacillati</taxon>
        <taxon>Cyanobacteriota</taxon>
        <taxon>Cyanophyceae</taxon>
        <taxon>Oculatellales</taxon>
        <taxon>Oculatellaceae</taxon>
        <taxon>Drouetiella</taxon>
    </lineage>
</organism>
<proteinExistence type="predicted"/>
<gene>
    <name evidence="2" type="ORF">KME15_00510</name>
</gene>
<evidence type="ECO:0000313" key="2">
    <source>
        <dbReference type="EMBL" id="MBW4657131.1"/>
    </source>
</evidence>
<feature type="region of interest" description="Disordered" evidence="1">
    <location>
        <begin position="18"/>
        <end position="47"/>
    </location>
</feature>
<feature type="compositionally biased region" description="Basic and acidic residues" evidence="1">
    <location>
        <begin position="38"/>
        <end position="47"/>
    </location>
</feature>
<protein>
    <submittedName>
        <fullName evidence="2">Uncharacterized protein</fullName>
    </submittedName>
</protein>
<dbReference type="AlphaFoldDB" id="A0A951Q6Q0"/>